<feature type="region of interest" description="Disordered" evidence="1">
    <location>
        <begin position="402"/>
        <end position="464"/>
    </location>
</feature>
<dbReference type="SUPFAM" id="SSF56436">
    <property type="entry name" value="C-type lectin-like"/>
    <property type="match status" value="1"/>
</dbReference>
<feature type="compositionally biased region" description="Polar residues" evidence="1">
    <location>
        <begin position="564"/>
        <end position="576"/>
    </location>
</feature>
<dbReference type="CDD" id="cd00037">
    <property type="entry name" value="CLECT"/>
    <property type="match status" value="1"/>
</dbReference>
<dbReference type="AlphaFoldDB" id="A0A0N5AEX6"/>
<evidence type="ECO:0000256" key="2">
    <source>
        <dbReference type="SAM" id="Phobius"/>
    </source>
</evidence>
<evidence type="ECO:0000256" key="1">
    <source>
        <dbReference type="SAM" id="MobiDB-lite"/>
    </source>
</evidence>
<feature type="compositionally biased region" description="Polar residues" evidence="1">
    <location>
        <begin position="526"/>
        <end position="537"/>
    </location>
</feature>
<evidence type="ECO:0000313" key="4">
    <source>
        <dbReference type="WBParaSite" id="SMUV_0000280301-mRNA-1"/>
    </source>
</evidence>
<dbReference type="Gene3D" id="3.10.100.10">
    <property type="entry name" value="Mannose-Binding Protein A, subunit A"/>
    <property type="match status" value="1"/>
</dbReference>
<feature type="compositionally biased region" description="Basic and acidic residues" evidence="1">
    <location>
        <begin position="495"/>
        <end position="515"/>
    </location>
</feature>
<protein>
    <submittedName>
        <fullName evidence="4">C-type lectin domain-containing protein</fullName>
    </submittedName>
</protein>
<name>A0A0N5AEX6_9BILA</name>
<feature type="transmembrane region" description="Helical" evidence="2">
    <location>
        <begin position="281"/>
        <end position="303"/>
    </location>
</feature>
<keyword evidence="2" id="KW-0812">Transmembrane</keyword>
<dbReference type="STRING" id="451379.A0A0N5AEX6"/>
<feature type="compositionally biased region" description="Basic and acidic residues" evidence="1">
    <location>
        <begin position="415"/>
        <end position="432"/>
    </location>
</feature>
<sequence length="630" mass="69631">MTVEPAESSCTCNGIEVLLDDDITHCYQVESLSTANWISADQRCASLGGHLAHFSSLQTYNRILSLLPKLSGENLLLGYSVANVDLQAVAKLCQGNSFLEILEDDLRKQLFVGEADNTTRCTFLNLNDKKLHYGSCEQFNSILCDRPLEKPDYCSIMVNCTVPVVGSTTTELPVTIDSTYFQTTTTTANSILNSDVTLTTRIGLPIINNGNNDNFENNESDESNELSDHVSSDVIVTAPLQNTATPIPFKNNESNSVWLETDCSLTQVCEDIKLWRWCLPWWIFLILGLLLLLSLLCCLSWMMHCFCCRICIRRCQVPAAGKKLNTNQETQTSDVFDDFSETKLKPETDSGYYAENDSITKDYIPMPFPTATAPEAGLIINDDGPTNEVFVEGHVAAVLVGSSDCGLPNQNGQRNADDGKIDRRNDGDEYCSKRPNNNFNSHDSVDDESSPSYKSDSESPRSELLLLTNSKIVLPDESRQKDAVKPKAKKKKRLRTPEVSKADKETPFTDSDMSKVSRHFTPPPFQNASSDESSATPKKSLPKNNRPKSEENEERRSRAISKAMLNNANGANTLQGSLMPGDVKIKGPNGANGGIVGTGTTSASPMRWMQWSHTSKNFTEYPRAFLSNDV</sequence>
<accession>A0A0N5AEX6</accession>
<organism evidence="3 4">
    <name type="scientific">Syphacia muris</name>
    <dbReference type="NCBI Taxonomy" id="451379"/>
    <lineage>
        <taxon>Eukaryota</taxon>
        <taxon>Metazoa</taxon>
        <taxon>Ecdysozoa</taxon>
        <taxon>Nematoda</taxon>
        <taxon>Chromadorea</taxon>
        <taxon>Rhabditida</taxon>
        <taxon>Spirurina</taxon>
        <taxon>Oxyuridomorpha</taxon>
        <taxon>Oxyuroidea</taxon>
        <taxon>Oxyuridae</taxon>
        <taxon>Syphacia</taxon>
    </lineage>
</organism>
<dbReference type="Proteomes" id="UP000046393">
    <property type="component" value="Unplaced"/>
</dbReference>
<keyword evidence="2" id="KW-1133">Transmembrane helix</keyword>
<keyword evidence="2" id="KW-0472">Membrane</keyword>
<dbReference type="WBParaSite" id="SMUV_0000280301-mRNA-1">
    <property type="protein sequence ID" value="SMUV_0000280301-mRNA-1"/>
    <property type="gene ID" value="SMUV_0000280301"/>
</dbReference>
<feature type="region of interest" description="Disordered" evidence="1">
    <location>
        <begin position="477"/>
        <end position="603"/>
    </location>
</feature>
<reference evidence="4" key="1">
    <citation type="submission" date="2017-02" db="UniProtKB">
        <authorList>
            <consortium name="WormBaseParasite"/>
        </authorList>
    </citation>
    <scope>IDENTIFICATION</scope>
</reference>
<keyword evidence="3" id="KW-1185">Reference proteome</keyword>
<dbReference type="InterPro" id="IPR016186">
    <property type="entry name" value="C-type_lectin-like/link_sf"/>
</dbReference>
<dbReference type="InterPro" id="IPR016187">
    <property type="entry name" value="CTDL_fold"/>
</dbReference>
<evidence type="ECO:0000313" key="3">
    <source>
        <dbReference type="Proteomes" id="UP000046393"/>
    </source>
</evidence>
<proteinExistence type="predicted"/>
<feature type="compositionally biased region" description="Basic and acidic residues" evidence="1">
    <location>
        <begin position="547"/>
        <end position="557"/>
    </location>
</feature>